<dbReference type="InterPro" id="IPR006091">
    <property type="entry name" value="Acyl-CoA_Oxase/DH_mid-dom"/>
</dbReference>
<dbReference type="InterPro" id="IPR006089">
    <property type="entry name" value="Acyl-CoA_DH_CS"/>
</dbReference>
<name>A0AAX3YSU6_RHOOP</name>
<keyword evidence="18" id="KW-1185">Reference proteome</keyword>
<dbReference type="InterPro" id="IPR036250">
    <property type="entry name" value="AcylCo_DH-like_C"/>
</dbReference>
<organism evidence="17 19">
    <name type="scientific">Rhodococcus opacus</name>
    <name type="common">Nocardia opaca</name>
    <dbReference type="NCBI Taxonomy" id="37919"/>
    <lineage>
        <taxon>Bacteria</taxon>
        <taxon>Bacillati</taxon>
        <taxon>Actinomycetota</taxon>
        <taxon>Actinomycetes</taxon>
        <taxon>Mycobacteriales</taxon>
        <taxon>Nocardiaceae</taxon>
        <taxon>Rhodococcus</taxon>
    </lineage>
</organism>
<dbReference type="PROSITE" id="PS00073">
    <property type="entry name" value="ACYL_COA_DH_2"/>
    <property type="match status" value="1"/>
</dbReference>
<evidence type="ECO:0000313" key="18">
    <source>
        <dbReference type="Proteomes" id="UP001066327"/>
    </source>
</evidence>
<evidence type="ECO:0000313" key="15">
    <source>
        <dbReference type="EMBL" id="MCZ4588810.1"/>
    </source>
</evidence>
<gene>
    <name evidence="15" type="ORF">O4328_35050</name>
    <name evidence="16" type="ORF">Q5707_40960</name>
    <name evidence="17" type="ORF">Q5707_44035</name>
</gene>
<comment type="cofactor">
    <cofactor evidence="1 11">
        <name>FAD</name>
        <dbReference type="ChEBI" id="CHEBI:57692"/>
    </cofactor>
</comment>
<evidence type="ECO:0000256" key="11">
    <source>
        <dbReference type="RuleBase" id="RU362125"/>
    </source>
</evidence>
<evidence type="ECO:0000256" key="2">
    <source>
        <dbReference type="ARBA" id="ARBA00005102"/>
    </source>
</evidence>
<sequence length="380" mass="41524">MRRSLYTPEHDAFRSAFRALLDREAVPNVDKWEQAGTVDRDFITTAAESGFLGFEFDPEYGGLGISDFRYNAVMTEEVVRSGMAGDTFSMQNDIIVPYLRDLTTDEQKQRWLPKFTRGECVTALAMTEPGAGSDLASIRTSAVRDGDDLIVNGTKTFITSGATCDLAIVLVRTGERDGRGTSFVVVEAGTPGFERGRPMHKIGRKAQDTAELVFTDCRVPAANIIGEPGRGFGSAIANLPRERLSIAVSGVASAAHVLDLALDHVRSRVAFGAPLADLQSVRMAIAEMHTDIQVLQHYVDGCVEALGRGDLTADDAAGAKYKATDLQWDVVDRCLQLFGGYGYMEEYPIARIWRDARIQRIYGGANEVMKDLVGRAVVTR</sequence>
<dbReference type="InterPro" id="IPR009100">
    <property type="entry name" value="AcylCoA_DH/oxidase_NM_dom_sf"/>
</dbReference>
<dbReference type="Pfam" id="PF00441">
    <property type="entry name" value="Acyl-CoA_dh_1"/>
    <property type="match status" value="1"/>
</dbReference>
<dbReference type="InterPro" id="IPR013786">
    <property type="entry name" value="AcylCoA_DH/ox_N"/>
</dbReference>
<proteinExistence type="inferred from homology"/>
<evidence type="ECO:0000256" key="7">
    <source>
        <dbReference type="ARBA" id="ARBA00037085"/>
    </source>
</evidence>
<evidence type="ECO:0000256" key="9">
    <source>
        <dbReference type="ARBA" id="ARBA00042660"/>
    </source>
</evidence>
<dbReference type="EMBL" id="CP130956">
    <property type="protein sequence ID" value="WLF52356.1"/>
    <property type="molecule type" value="Genomic_DNA"/>
</dbReference>
<evidence type="ECO:0000256" key="8">
    <source>
        <dbReference type="ARBA" id="ARBA00040394"/>
    </source>
</evidence>
<dbReference type="FunFam" id="2.40.110.10:FF:000002">
    <property type="entry name" value="Acyl-CoA dehydrogenase fadE12"/>
    <property type="match status" value="1"/>
</dbReference>
<dbReference type="PROSITE" id="PS00072">
    <property type="entry name" value="ACYL_COA_DH_1"/>
    <property type="match status" value="1"/>
</dbReference>
<dbReference type="InterPro" id="IPR009075">
    <property type="entry name" value="AcylCo_DH/oxidase_C"/>
</dbReference>
<feature type="domain" description="Acyl-CoA dehydrogenase/oxidase C-terminal" evidence="12">
    <location>
        <begin position="229"/>
        <end position="377"/>
    </location>
</feature>
<dbReference type="GO" id="GO:0050660">
    <property type="term" value="F:flavin adenine dinucleotide binding"/>
    <property type="evidence" value="ECO:0007669"/>
    <property type="project" value="InterPro"/>
</dbReference>
<reference evidence="15" key="1">
    <citation type="submission" date="2022-12" db="EMBL/GenBank/DDBJ databases">
        <authorList>
            <person name="Krivoruchko A.V."/>
            <person name="Elkin A."/>
        </authorList>
    </citation>
    <scope>NUCLEOTIDE SEQUENCE</scope>
    <source>
        <strain evidence="15">IEGM 249</strain>
    </source>
</reference>
<dbReference type="RefSeq" id="WP_095870625.1">
    <property type="nucleotide sequence ID" value="NZ_CP130956.1"/>
</dbReference>
<geneLocation type="plasmid" evidence="17 19">
    <name>pRho-VOC14-L</name>
</geneLocation>
<evidence type="ECO:0000259" key="12">
    <source>
        <dbReference type="Pfam" id="PF00441"/>
    </source>
</evidence>
<dbReference type="GO" id="GO:0005737">
    <property type="term" value="C:cytoplasm"/>
    <property type="evidence" value="ECO:0007669"/>
    <property type="project" value="TreeGrafter"/>
</dbReference>
<evidence type="ECO:0000256" key="3">
    <source>
        <dbReference type="ARBA" id="ARBA00009347"/>
    </source>
</evidence>
<dbReference type="EMBL" id="JAPWIS010000025">
    <property type="protein sequence ID" value="MCZ4588810.1"/>
    <property type="molecule type" value="Genomic_DNA"/>
</dbReference>
<evidence type="ECO:0000256" key="6">
    <source>
        <dbReference type="ARBA" id="ARBA00023002"/>
    </source>
</evidence>
<dbReference type="Proteomes" id="UP001231166">
    <property type="component" value="Plasmid pRho-VOC14-L"/>
</dbReference>
<feature type="domain" description="Acyl-CoA dehydrogenase/oxidase N-terminal" evidence="14">
    <location>
        <begin position="7"/>
        <end position="119"/>
    </location>
</feature>
<evidence type="ECO:0000259" key="13">
    <source>
        <dbReference type="Pfam" id="PF02770"/>
    </source>
</evidence>
<dbReference type="InterPro" id="IPR046373">
    <property type="entry name" value="Acyl-CoA_Oxase/DH_mid-dom_sf"/>
</dbReference>
<dbReference type="SUPFAM" id="SSF56645">
    <property type="entry name" value="Acyl-CoA dehydrogenase NM domain-like"/>
    <property type="match status" value="1"/>
</dbReference>
<dbReference type="Gene3D" id="1.20.140.10">
    <property type="entry name" value="Butyryl-CoA Dehydrogenase, subunit A, domain 3"/>
    <property type="match status" value="1"/>
</dbReference>
<comment type="catalytic activity">
    <reaction evidence="10">
        <text>a 2,3-saturated acyl-CoA + A = a 2,3-dehydroacyl-CoA + AH2</text>
        <dbReference type="Rhea" id="RHEA:48608"/>
        <dbReference type="ChEBI" id="CHEBI:13193"/>
        <dbReference type="ChEBI" id="CHEBI:17499"/>
        <dbReference type="ChEBI" id="CHEBI:60015"/>
        <dbReference type="ChEBI" id="CHEBI:65111"/>
    </reaction>
</comment>
<comment type="pathway">
    <text evidence="2">Siderophore biosynthesis; mycobactin biosynthesis.</text>
</comment>
<keyword evidence="4 11" id="KW-0285">Flavoprotein</keyword>
<dbReference type="PANTHER" id="PTHR48083:SF20">
    <property type="entry name" value="LONG-CHAIN SPECIFIC ACYL-COA DEHYDROGENASE, MITOCHONDRIAL"/>
    <property type="match status" value="1"/>
</dbReference>
<evidence type="ECO:0000313" key="19">
    <source>
        <dbReference type="Proteomes" id="UP001231166"/>
    </source>
</evidence>
<dbReference type="EMBL" id="CP130956">
    <property type="protein sequence ID" value="WLF51847.1"/>
    <property type="molecule type" value="Genomic_DNA"/>
</dbReference>
<dbReference type="GO" id="GO:0033539">
    <property type="term" value="P:fatty acid beta-oxidation using acyl-CoA dehydrogenase"/>
    <property type="evidence" value="ECO:0007669"/>
    <property type="project" value="TreeGrafter"/>
</dbReference>
<comment type="function">
    <text evidence="7">Catalyzes the dehydrogenation at the alpha-beta position of ACP-bound acyl chains. This results in the introduction of a double bond in the lipidic chain, which is further transferred to the epsilon-amino group of lysine residue in the mycobactin core by MbtK.</text>
</comment>
<evidence type="ECO:0000313" key="17">
    <source>
        <dbReference type="EMBL" id="WLF52356.1"/>
    </source>
</evidence>
<dbReference type="InterPro" id="IPR037069">
    <property type="entry name" value="AcylCoA_DH/ox_N_sf"/>
</dbReference>
<dbReference type="Proteomes" id="UP001066327">
    <property type="component" value="Unassembled WGS sequence"/>
</dbReference>
<evidence type="ECO:0000259" key="14">
    <source>
        <dbReference type="Pfam" id="PF02771"/>
    </source>
</evidence>
<evidence type="ECO:0000256" key="10">
    <source>
        <dbReference type="ARBA" id="ARBA00052546"/>
    </source>
</evidence>
<evidence type="ECO:0000256" key="1">
    <source>
        <dbReference type="ARBA" id="ARBA00001974"/>
    </source>
</evidence>
<dbReference type="AlphaFoldDB" id="A0AAX3YSU6"/>
<dbReference type="PANTHER" id="PTHR48083">
    <property type="entry name" value="MEDIUM-CHAIN SPECIFIC ACYL-COA DEHYDROGENASE, MITOCHONDRIAL-RELATED"/>
    <property type="match status" value="1"/>
</dbReference>
<keyword evidence="17" id="KW-0614">Plasmid</keyword>
<protein>
    <recommendedName>
        <fullName evidence="8">Acyl-[acyl-carrier-protein] dehydrogenase MbtN</fullName>
    </recommendedName>
    <alternativeName>
        <fullName evidence="9">Mycobactin synthase protein N</fullName>
    </alternativeName>
</protein>
<feature type="domain" description="Acyl-CoA oxidase/dehydrogenase middle" evidence="13">
    <location>
        <begin position="123"/>
        <end position="217"/>
    </location>
</feature>
<dbReference type="Gene3D" id="2.40.110.10">
    <property type="entry name" value="Butyryl-CoA Dehydrogenase, subunit A, domain 2"/>
    <property type="match status" value="1"/>
</dbReference>
<dbReference type="FunFam" id="1.20.140.10:FF:000001">
    <property type="entry name" value="Acyl-CoA dehydrogenase"/>
    <property type="match status" value="1"/>
</dbReference>
<dbReference type="Pfam" id="PF02771">
    <property type="entry name" value="Acyl-CoA_dh_N"/>
    <property type="match status" value="1"/>
</dbReference>
<dbReference type="InterPro" id="IPR050741">
    <property type="entry name" value="Acyl-CoA_dehydrogenase"/>
</dbReference>
<comment type="similarity">
    <text evidence="3 11">Belongs to the acyl-CoA dehydrogenase family.</text>
</comment>
<evidence type="ECO:0000256" key="4">
    <source>
        <dbReference type="ARBA" id="ARBA00022630"/>
    </source>
</evidence>
<dbReference type="GO" id="GO:0003995">
    <property type="term" value="F:acyl-CoA dehydrogenase activity"/>
    <property type="evidence" value="ECO:0007669"/>
    <property type="project" value="InterPro"/>
</dbReference>
<keyword evidence="6 11" id="KW-0560">Oxidoreductase</keyword>
<accession>A0AAX3YSU6</accession>
<dbReference type="SUPFAM" id="SSF47203">
    <property type="entry name" value="Acyl-CoA dehydrogenase C-terminal domain-like"/>
    <property type="match status" value="1"/>
</dbReference>
<dbReference type="Gene3D" id="1.10.540.10">
    <property type="entry name" value="Acyl-CoA dehydrogenase/oxidase, N-terminal domain"/>
    <property type="match status" value="1"/>
</dbReference>
<keyword evidence="5 11" id="KW-0274">FAD</keyword>
<dbReference type="Pfam" id="PF02770">
    <property type="entry name" value="Acyl-CoA_dh_M"/>
    <property type="match status" value="1"/>
</dbReference>
<evidence type="ECO:0000256" key="5">
    <source>
        <dbReference type="ARBA" id="ARBA00022827"/>
    </source>
</evidence>
<evidence type="ECO:0000313" key="16">
    <source>
        <dbReference type="EMBL" id="WLF51847.1"/>
    </source>
</evidence>
<reference evidence="17" key="2">
    <citation type="submission" date="2023-07" db="EMBL/GenBank/DDBJ databases">
        <title>Genomic analysis of Rhodococcus opacus VOC-14 with glycol ethers degradation activity.</title>
        <authorList>
            <person name="Narkevich D.A."/>
            <person name="Hlushen A.M."/>
            <person name="Akhremchuk A.E."/>
            <person name="Sikolenko M.A."/>
            <person name="Valentovich L.N."/>
        </authorList>
    </citation>
    <scope>NUCLEOTIDE SEQUENCE</scope>
    <source>
        <strain evidence="17">VOC-14</strain>
        <plasmid evidence="17">pRho-VOC14-L</plasmid>
    </source>
</reference>